<reference evidence="3" key="1">
    <citation type="submission" date="2025-08" db="UniProtKB">
        <authorList>
            <consortium name="RefSeq"/>
        </authorList>
    </citation>
    <scope>IDENTIFICATION</scope>
    <source>
        <tissue evidence="3">Whole body</tissue>
    </source>
</reference>
<evidence type="ECO:0000256" key="1">
    <source>
        <dbReference type="SAM" id="Coils"/>
    </source>
</evidence>
<evidence type="ECO:0000313" key="2">
    <source>
        <dbReference type="Proteomes" id="UP000504618"/>
    </source>
</evidence>
<sequence>MSAETGDTLDTELENVLQQIFMECNDFISTPDSTSDAIPIIRFIKYVQDELPNLSIDNLEELWRCLTAVSTSNRVNLHQFKEATKCWIAKIQQDSNSNAREKLYFVSDADSSMKTMDVDRDIVELELREKLRAVSEENIFLRDELERYQALIDSFKQQCSTTENKLKYYIQKCQEVEKENDEQKVKINELNEREETMSSALRKYMKENEKLKKKLEAAQIEVHTISSLEEKLEKITKEKMDCMKKLSKMQKEVNEKDESCKQLETMVVNFKDTNNNMKESYERDIYELREKNRELVDKNAELLSLSSSSVFLAPKERFSMSPIPDTNRCNMHSTPYKSEEVPLQDSLYAELKTSGFTFERSGEDDIQALEEELNEYDAAISATLEDLEKVKQFFVTVRGFIDDSSYPQDTNERANKVNELKHKAAFLLHMAEEEITRRDTRRDASTQLRADPANATDSLDQLGVRSFRDLLDA</sequence>
<protein>
    <submittedName>
        <fullName evidence="3">Centrosomal protein of 135 kDa-like</fullName>
    </submittedName>
</protein>
<organism evidence="2 3">
    <name type="scientific">Temnothorax curvispinosus</name>
    <dbReference type="NCBI Taxonomy" id="300111"/>
    <lineage>
        <taxon>Eukaryota</taxon>
        <taxon>Metazoa</taxon>
        <taxon>Ecdysozoa</taxon>
        <taxon>Arthropoda</taxon>
        <taxon>Hexapoda</taxon>
        <taxon>Insecta</taxon>
        <taxon>Pterygota</taxon>
        <taxon>Neoptera</taxon>
        <taxon>Endopterygota</taxon>
        <taxon>Hymenoptera</taxon>
        <taxon>Apocrita</taxon>
        <taxon>Aculeata</taxon>
        <taxon>Formicoidea</taxon>
        <taxon>Formicidae</taxon>
        <taxon>Myrmicinae</taxon>
        <taxon>Temnothorax</taxon>
    </lineage>
</organism>
<gene>
    <name evidence="3" type="primary">LOC112458871</name>
</gene>
<keyword evidence="2" id="KW-1185">Reference proteome</keyword>
<dbReference type="GeneID" id="112458871"/>
<accession>A0A6J1Q9W6</accession>
<dbReference type="Proteomes" id="UP000504618">
    <property type="component" value="Unplaced"/>
</dbReference>
<proteinExistence type="predicted"/>
<dbReference type="AlphaFoldDB" id="A0A6J1Q9W6"/>
<dbReference type="OrthoDB" id="10062605at2759"/>
<dbReference type="RefSeq" id="XP_024878458.1">
    <property type="nucleotide sequence ID" value="XM_025022690.1"/>
</dbReference>
<name>A0A6J1Q9W6_9HYME</name>
<feature type="coiled-coil region" evidence="1">
    <location>
        <begin position="131"/>
        <end position="298"/>
    </location>
</feature>
<keyword evidence="1" id="KW-0175">Coiled coil</keyword>
<evidence type="ECO:0000313" key="3">
    <source>
        <dbReference type="RefSeq" id="XP_024878458.1"/>
    </source>
</evidence>
<feature type="coiled-coil region" evidence="1">
    <location>
        <begin position="359"/>
        <end position="386"/>
    </location>
</feature>